<sequence length="411" mass="42784">MSLWVQRTSTGGGTLVHYSTQTDGQGWCTVPIGFFSAGNIVATAWAPNTQVTGPILLVNTWTHIATTYSQINGLTLYVNGVSVGSTGAQSNDASGAVVILTLGNSLSGGSGCGFQSIAPGPFYGYLDEFRVYSRELSAREVSALTKDKTCSDGVMNGDETDIDCGGSCLTCAVGQKCTLAKDCDSAHCINGICANATCNDNIKNNGETDVDCGGSNCSPCGTGKACSGGSDCVNSSCVSGTCKSNNLLMNPGGEDGVLSPWVVGGNSNPQLDTGTFDPGNNPHTGLYQFSGHTGSFGMLTQTVAIVGANRSITTSQIDAGNLTVGLLFWSSEYPQSPSDSAAVALYFLDAFNGTLSNVTSPEQAAGSNWISYSNSYPIPIGTRSIQYQMIFIRHSGNDLDSFIDDNYMTIY</sequence>
<keyword evidence="1" id="KW-0732">Signal</keyword>
<evidence type="ECO:0000313" key="6">
    <source>
        <dbReference type="Proteomes" id="UP000663845"/>
    </source>
</evidence>
<evidence type="ECO:0000256" key="2">
    <source>
        <dbReference type="ARBA" id="ARBA00023157"/>
    </source>
</evidence>
<evidence type="ECO:0000313" key="4">
    <source>
        <dbReference type="EMBL" id="CAF1493841.1"/>
    </source>
</evidence>
<evidence type="ECO:0000313" key="5">
    <source>
        <dbReference type="EMBL" id="CAF3765871.1"/>
    </source>
</evidence>
<gene>
    <name evidence="4" type="ORF">JYZ213_LOCUS43083</name>
    <name evidence="5" type="ORF">OXD698_LOCUS16298</name>
</gene>
<comment type="caution">
    <text evidence="4">The sequence shown here is derived from an EMBL/GenBank/DDBJ whole genome shotgun (WGS) entry which is preliminary data.</text>
</comment>
<dbReference type="Proteomes" id="UP000663844">
    <property type="component" value="Unassembled WGS sequence"/>
</dbReference>
<dbReference type="Gene3D" id="2.60.120.260">
    <property type="entry name" value="Galactose-binding domain-like"/>
    <property type="match status" value="1"/>
</dbReference>
<name>A0A815SSE8_9BILA</name>
<dbReference type="SUPFAM" id="SSF49899">
    <property type="entry name" value="Concanavalin A-like lectins/glucanases"/>
    <property type="match status" value="1"/>
</dbReference>
<organism evidence="4 6">
    <name type="scientific">Adineta steineri</name>
    <dbReference type="NCBI Taxonomy" id="433720"/>
    <lineage>
        <taxon>Eukaryota</taxon>
        <taxon>Metazoa</taxon>
        <taxon>Spiralia</taxon>
        <taxon>Gnathifera</taxon>
        <taxon>Rotifera</taxon>
        <taxon>Eurotatoria</taxon>
        <taxon>Bdelloidea</taxon>
        <taxon>Adinetida</taxon>
        <taxon>Adinetidae</taxon>
        <taxon>Adineta</taxon>
    </lineage>
</organism>
<proteinExistence type="predicted"/>
<dbReference type="EMBL" id="CAJNOG010002184">
    <property type="protein sequence ID" value="CAF1493841.1"/>
    <property type="molecule type" value="Genomic_DNA"/>
</dbReference>
<dbReference type="EMBL" id="CAJOAZ010001109">
    <property type="protein sequence ID" value="CAF3765871.1"/>
    <property type="molecule type" value="Genomic_DNA"/>
</dbReference>
<evidence type="ECO:0000256" key="1">
    <source>
        <dbReference type="ARBA" id="ARBA00022729"/>
    </source>
</evidence>
<reference evidence="4" key="1">
    <citation type="submission" date="2021-02" db="EMBL/GenBank/DDBJ databases">
        <authorList>
            <person name="Nowell W R."/>
        </authorList>
    </citation>
    <scope>NUCLEOTIDE SEQUENCE</scope>
</reference>
<keyword evidence="2" id="KW-1015">Disulfide bond</keyword>
<dbReference type="SMART" id="SM00560">
    <property type="entry name" value="LamGL"/>
    <property type="match status" value="1"/>
</dbReference>
<dbReference type="AlphaFoldDB" id="A0A815SSE8"/>
<dbReference type="Pfam" id="PF13385">
    <property type="entry name" value="Laminin_G_3"/>
    <property type="match status" value="1"/>
</dbReference>
<evidence type="ECO:0000259" key="3">
    <source>
        <dbReference type="SMART" id="SM00560"/>
    </source>
</evidence>
<feature type="domain" description="LamG-like jellyroll fold" evidence="3">
    <location>
        <begin position="2"/>
        <end position="139"/>
    </location>
</feature>
<dbReference type="InterPro" id="IPR013320">
    <property type="entry name" value="ConA-like_dom_sf"/>
</dbReference>
<protein>
    <recommendedName>
        <fullName evidence="3">LamG-like jellyroll fold domain-containing protein</fullName>
    </recommendedName>
</protein>
<dbReference type="Gene3D" id="2.60.120.200">
    <property type="match status" value="1"/>
</dbReference>
<dbReference type="InterPro" id="IPR006558">
    <property type="entry name" value="LamG-like"/>
</dbReference>
<accession>A0A815SSE8</accession>
<dbReference type="Proteomes" id="UP000663845">
    <property type="component" value="Unassembled WGS sequence"/>
</dbReference>